<keyword evidence="3" id="KW-0479">Metal-binding</keyword>
<dbReference type="PANTHER" id="PTHR46541:SF1">
    <property type="entry name" value="ZINC FINGER PROTEIN AEBP2"/>
    <property type="match status" value="1"/>
</dbReference>
<keyword evidence="10" id="KW-0539">Nucleus</keyword>
<evidence type="ECO:0000256" key="6">
    <source>
        <dbReference type="ARBA" id="ARBA00022833"/>
    </source>
</evidence>
<comment type="subcellular location">
    <subcellularLocation>
        <location evidence="1">Nucleus</location>
    </subcellularLocation>
</comment>
<evidence type="ECO:0000256" key="4">
    <source>
        <dbReference type="ARBA" id="ARBA00022737"/>
    </source>
</evidence>
<keyword evidence="2" id="KW-0678">Repressor</keyword>
<accession>A0ABN8N9C4</accession>
<dbReference type="InterPro" id="IPR013087">
    <property type="entry name" value="Znf_C2H2_type"/>
</dbReference>
<dbReference type="SMART" id="SM00355">
    <property type="entry name" value="ZnF_C2H2"/>
    <property type="match status" value="3"/>
</dbReference>
<evidence type="ECO:0000313" key="16">
    <source>
        <dbReference type="Proteomes" id="UP001159405"/>
    </source>
</evidence>
<evidence type="ECO:0000256" key="9">
    <source>
        <dbReference type="ARBA" id="ARBA00023163"/>
    </source>
</evidence>
<dbReference type="Pfam" id="PF26014">
    <property type="entry name" value="SH3_AEBP2_C"/>
    <property type="match status" value="1"/>
</dbReference>
<feature type="compositionally biased region" description="Basic residues" evidence="13">
    <location>
        <begin position="227"/>
        <end position="237"/>
    </location>
</feature>
<dbReference type="SUPFAM" id="SSF57667">
    <property type="entry name" value="beta-beta-alpha zinc fingers"/>
    <property type="match status" value="2"/>
</dbReference>
<keyword evidence="9" id="KW-0804">Transcription</keyword>
<comment type="caution">
    <text evidence="15">The sequence shown here is derived from an EMBL/GenBank/DDBJ whole genome shotgun (WGS) entry which is preliminary data.</text>
</comment>
<evidence type="ECO:0000256" key="3">
    <source>
        <dbReference type="ARBA" id="ARBA00022723"/>
    </source>
</evidence>
<proteinExistence type="inferred from homology"/>
<evidence type="ECO:0000256" key="2">
    <source>
        <dbReference type="ARBA" id="ARBA00022491"/>
    </source>
</evidence>
<dbReference type="InterPro" id="IPR059034">
    <property type="entry name" value="SH3_AEBP2_C"/>
</dbReference>
<keyword evidence="4" id="KW-0677">Repeat</keyword>
<keyword evidence="6" id="KW-0862">Zinc</keyword>
<keyword evidence="5 12" id="KW-0863">Zinc-finger</keyword>
<evidence type="ECO:0000313" key="15">
    <source>
        <dbReference type="EMBL" id="CAH3043174.1"/>
    </source>
</evidence>
<keyword evidence="16" id="KW-1185">Reference proteome</keyword>
<dbReference type="Proteomes" id="UP001159405">
    <property type="component" value="Unassembled WGS sequence"/>
</dbReference>
<evidence type="ECO:0000259" key="14">
    <source>
        <dbReference type="PROSITE" id="PS50157"/>
    </source>
</evidence>
<dbReference type="Gene3D" id="3.30.160.60">
    <property type="entry name" value="Classic Zinc Finger"/>
    <property type="match status" value="2"/>
</dbReference>
<sequence length="360" mass="40473">MADAVEEFESSSCHTTIELESVGTGTPNSLCSTPDIEIRGNENCSTSNSKQPSKSDDSFADNCKFGVSSQETSVGALHHKKRELGNIEACSSQENCREKARQESKDVTTGGTRTLECKWISCNVMVKNASELSEHVKTAHVEPMASHDVFVCLWEGCKVFDKPSLSHSWLSKHVNAHTGVKPFKCMISGCSLTFSSREGLARHVPSHFNDSKPSKRQRSENDSSPKKVMKKKKKKLRIVRQARPPAQVKEDFIDQHAVSSIKEKLPYVMPVSCYRLGIDGANIVFQSKVLGRRTEEKSGNIDVLLRWLPEDILPDEWVPLNDVQKHRTRTIHISKLPNDVAADLDPSFYRRLSHRKHHRK</sequence>
<evidence type="ECO:0000256" key="12">
    <source>
        <dbReference type="PROSITE-ProRule" id="PRU00042"/>
    </source>
</evidence>
<evidence type="ECO:0000256" key="1">
    <source>
        <dbReference type="ARBA" id="ARBA00004123"/>
    </source>
</evidence>
<reference evidence="15 16" key="1">
    <citation type="submission" date="2022-05" db="EMBL/GenBank/DDBJ databases">
        <authorList>
            <consortium name="Genoscope - CEA"/>
            <person name="William W."/>
        </authorList>
    </citation>
    <scope>NUCLEOTIDE SEQUENCE [LARGE SCALE GENOMIC DNA]</scope>
</reference>
<evidence type="ECO:0000256" key="7">
    <source>
        <dbReference type="ARBA" id="ARBA00022853"/>
    </source>
</evidence>
<feature type="region of interest" description="Disordered" evidence="13">
    <location>
        <begin position="203"/>
        <end position="237"/>
    </location>
</feature>
<feature type="region of interest" description="Disordered" evidence="13">
    <location>
        <begin position="38"/>
        <end position="57"/>
    </location>
</feature>
<evidence type="ECO:0000256" key="11">
    <source>
        <dbReference type="ARBA" id="ARBA00037930"/>
    </source>
</evidence>
<gene>
    <name evidence="15" type="ORF">PLOB_00002642</name>
</gene>
<evidence type="ECO:0000256" key="10">
    <source>
        <dbReference type="ARBA" id="ARBA00023242"/>
    </source>
</evidence>
<dbReference type="PANTHER" id="PTHR46541">
    <property type="entry name" value="ZINC FINGER PROTEIN AEBP2"/>
    <property type="match status" value="1"/>
</dbReference>
<evidence type="ECO:0000256" key="13">
    <source>
        <dbReference type="SAM" id="MobiDB-lite"/>
    </source>
</evidence>
<feature type="compositionally biased region" description="Basic and acidic residues" evidence="13">
    <location>
        <begin position="209"/>
        <end position="225"/>
    </location>
</feature>
<dbReference type="InterPro" id="IPR052130">
    <property type="entry name" value="AEBP2/jing_C2H2-ZnF"/>
</dbReference>
<dbReference type="EMBL" id="CALNXK010000011">
    <property type="protein sequence ID" value="CAH3043174.1"/>
    <property type="molecule type" value="Genomic_DNA"/>
</dbReference>
<evidence type="ECO:0000256" key="8">
    <source>
        <dbReference type="ARBA" id="ARBA00023015"/>
    </source>
</evidence>
<dbReference type="PROSITE" id="PS00028">
    <property type="entry name" value="ZINC_FINGER_C2H2_1"/>
    <property type="match status" value="2"/>
</dbReference>
<keyword evidence="7" id="KW-0156">Chromatin regulator</keyword>
<organism evidence="15 16">
    <name type="scientific">Porites lobata</name>
    <dbReference type="NCBI Taxonomy" id="104759"/>
    <lineage>
        <taxon>Eukaryota</taxon>
        <taxon>Metazoa</taxon>
        <taxon>Cnidaria</taxon>
        <taxon>Anthozoa</taxon>
        <taxon>Hexacorallia</taxon>
        <taxon>Scleractinia</taxon>
        <taxon>Fungiina</taxon>
        <taxon>Poritidae</taxon>
        <taxon>Porites</taxon>
    </lineage>
</organism>
<dbReference type="InterPro" id="IPR036236">
    <property type="entry name" value="Znf_C2H2_sf"/>
</dbReference>
<feature type="domain" description="C2H2-type" evidence="14">
    <location>
        <begin position="183"/>
        <end position="212"/>
    </location>
</feature>
<name>A0ABN8N9C4_9CNID</name>
<dbReference type="PROSITE" id="PS50157">
    <property type="entry name" value="ZINC_FINGER_C2H2_2"/>
    <property type="match status" value="1"/>
</dbReference>
<protein>
    <recommendedName>
        <fullName evidence="14">C2H2-type domain-containing protein</fullName>
    </recommendedName>
</protein>
<keyword evidence="8" id="KW-0805">Transcription regulation</keyword>
<evidence type="ECO:0000256" key="5">
    <source>
        <dbReference type="ARBA" id="ARBA00022771"/>
    </source>
</evidence>
<comment type="similarity">
    <text evidence="11">Belongs to the AEBP2/jing C2H2-type zinc-finger family.</text>
</comment>
<feature type="compositionally biased region" description="Polar residues" evidence="13">
    <location>
        <begin position="42"/>
        <end position="52"/>
    </location>
</feature>